<feature type="transmembrane region" description="Helical" evidence="7">
    <location>
        <begin position="263"/>
        <end position="283"/>
    </location>
</feature>
<accession>A0A537LP39</accession>
<reference evidence="9 10" key="1">
    <citation type="journal article" date="2019" name="Nat. Microbiol.">
        <title>Mediterranean grassland soil C-N compound turnover is dependent on rainfall and depth, and is mediated by genomically divergent microorganisms.</title>
        <authorList>
            <person name="Diamond S."/>
            <person name="Andeer P.F."/>
            <person name="Li Z."/>
            <person name="Crits-Christoph A."/>
            <person name="Burstein D."/>
            <person name="Anantharaman K."/>
            <person name="Lane K.R."/>
            <person name="Thomas B.C."/>
            <person name="Pan C."/>
            <person name="Northen T.R."/>
            <person name="Banfield J.F."/>
        </authorList>
    </citation>
    <scope>NUCLEOTIDE SEQUENCE [LARGE SCALE GENOMIC DNA]</scope>
    <source>
        <strain evidence="9">NP_2</strain>
    </source>
</reference>
<dbReference type="PANTHER" id="PTHR43386">
    <property type="entry name" value="OLIGOPEPTIDE TRANSPORT SYSTEM PERMEASE PROTEIN APPC"/>
    <property type="match status" value="1"/>
</dbReference>
<dbReference type="GO" id="GO:0005886">
    <property type="term" value="C:plasma membrane"/>
    <property type="evidence" value="ECO:0007669"/>
    <property type="project" value="UniProtKB-SubCell"/>
</dbReference>
<evidence type="ECO:0000256" key="7">
    <source>
        <dbReference type="RuleBase" id="RU363032"/>
    </source>
</evidence>
<feature type="transmembrane region" description="Helical" evidence="7">
    <location>
        <begin position="158"/>
        <end position="176"/>
    </location>
</feature>
<protein>
    <submittedName>
        <fullName evidence="9">ABC transporter permease</fullName>
    </submittedName>
</protein>
<dbReference type="InterPro" id="IPR025966">
    <property type="entry name" value="OppC_N"/>
</dbReference>
<name>A0A537LP39_9BACT</name>
<evidence type="ECO:0000256" key="2">
    <source>
        <dbReference type="ARBA" id="ARBA00022448"/>
    </source>
</evidence>
<evidence type="ECO:0000256" key="1">
    <source>
        <dbReference type="ARBA" id="ARBA00004651"/>
    </source>
</evidence>
<feature type="domain" description="ABC transmembrane type-1" evidence="8">
    <location>
        <begin position="94"/>
        <end position="283"/>
    </location>
</feature>
<dbReference type="PANTHER" id="PTHR43386:SF1">
    <property type="entry name" value="D,D-DIPEPTIDE TRANSPORT SYSTEM PERMEASE PROTEIN DDPC-RELATED"/>
    <property type="match status" value="1"/>
</dbReference>
<dbReference type="CDD" id="cd06261">
    <property type="entry name" value="TM_PBP2"/>
    <property type="match status" value="1"/>
</dbReference>
<keyword evidence="4 7" id="KW-0812">Transmembrane</keyword>
<dbReference type="Pfam" id="PF00528">
    <property type="entry name" value="BPD_transp_1"/>
    <property type="match status" value="1"/>
</dbReference>
<dbReference type="EMBL" id="VBAJ01000039">
    <property type="protein sequence ID" value="TMJ09779.1"/>
    <property type="molecule type" value="Genomic_DNA"/>
</dbReference>
<evidence type="ECO:0000256" key="6">
    <source>
        <dbReference type="ARBA" id="ARBA00023136"/>
    </source>
</evidence>
<dbReference type="Pfam" id="PF12911">
    <property type="entry name" value="OppC_N"/>
    <property type="match status" value="1"/>
</dbReference>
<dbReference type="GO" id="GO:0055085">
    <property type="term" value="P:transmembrane transport"/>
    <property type="evidence" value="ECO:0007669"/>
    <property type="project" value="InterPro"/>
</dbReference>
<dbReference type="InterPro" id="IPR050366">
    <property type="entry name" value="BP-dependent_transpt_permease"/>
</dbReference>
<keyword evidence="3" id="KW-1003">Cell membrane</keyword>
<keyword evidence="6 7" id="KW-0472">Membrane</keyword>
<keyword evidence="5 7" id="KW-1133">Transmembrane helix</keyword>
<evidence type="ECO:0000256" key="3">
    <source>
        <dbReference type="ARBA" id="ARBA00022475"/>
    </source>
</evidence>
<evidence type="ECO:0000313" key="10">
    <source>
        <dbReference type="Proteomes" id="UP000318661"/>
    </source>
</evidence>
<evidence type="ECO:0000256" key="4">
    <source>
        <dbReference type="ARBA" id="ARBA00022692"/>
    </source>
</evidence>
<evidence type="ECO:0000259" key="8">
    <source>
        <dbReference type="PROSITE" id="PS50928"/>
    </source>
</evidence>
<proteinExistence type="inferred from homology"/>
<feature type="transmembrane region" description="Helical" evidence="7">
    <location>
        <begin position="98"/>
        <end position="121"/>
    </location>
</feature>
<evidence type="ECO:0000256" key="5">
    <source>
        <dbReference type="ARBA" id="ARBA00022989"/>
    </source>
</evidence>
<dbReference type="SUPFAM" id="SSF161098">
    <property type="entry name" value="MetI-like"/>
    <property type="match status" value="1"/>
</dbReference>
<dbReference type="InterPro" id="IPR000515">
    <property type="entry name" value="MetI-like"/>
</dbReference>
<feature type="transmembrane region" description="Helical" evidence="7">
    <location>
        <begin position="133"/>
        <end position="152"/>
    </location>
</feature>
<organism evidence="9 10">
    <name type="scientific">Candidatus Segetimicrobium genomatis</name>
    <dbReference type="NCBI Taxonomy" id="2569760"/>
    <lineage>
        <taxon>Bacteria</taxon>
        <taxon>Bacillati</taxon>
        <taxon>Candidatus Sysuimicrobiota</taxon>
        <taxon>Candidatus Sysuimicrobiia</taxon>
        <taxon>Candidatus Sysuimicrobiales</taxon>
        <taxon>Candidatus Segetimicrobiaceae</taxon>
        <taxon>Candidatus Segetimicrobium</taxon>
    </lineage>
</organism>
<dbReference type="InterPro" id="IPR035906">
    <property type="entry name" value="MetI-like_sf"/>
</dbReference>
<evidence type="ECO:0000313" key="9">
    <source>
        <dbReference type="EMBL" id="TMJ09779.1"/>
    </source>
</evidence>
<comment type="subcellular location">
    <subcellularLocation>
        <location evidence="1 7">Cell membrane</location>
        <topology evidence="1 7">Multi-pass membrane protein</topology>
    </subcellularLocation>
</comment>
<feature type="transmembrane region" description="Helical" evidence="7">
    <location>
        <begin position="33"/>
        <end position="54"/>
    </location>
</feature>
<dbReference type="Gene3D" id="1.10.3720.10">
    <property type="entry name" value="MetI-like"/>
    <property type="match status" value="1"/>
</dbReference>
<gene>
    <name evidence="9" type="ORF">E6G99_02230</name>
</gene>
<sequence length="296" mass="31385">MDEQALAIPSVPAARAPSGYYTDAWRRLRRNRWAVLGMAVVGVFAVLAAGAPLLNLPDPITQDLNARLLSPSHLHWLGTDDLGRDLLSRIIYGGRTSLTVGIVSVGIALAVGTLLGLVGGYYSGWAESVTMRLMDVMLAFPATLLAIFIVGIRGPGLNNAMLAIGVINIPIFARIVRGSVLRARQEDYVEAARALGASQVRIIGRHILPNTLAPVIVQTTLGVGSAVLEAAGLSFLGLGAQAPTPEWGAMLTNTREYLRDAPWAATFPGIAILLTVVGCNLLGDGLRDALDPRLRQ</sequence>
<comment type="caution">
    <text evidence="9">The sequence shown here is derived from an EMBL/GenBank/DDBJ whole genome shotgun (WGS) entry which is preliminary data.</text>
</comment>
<dbReference type="AlphaFoldDB" id="A0A537LP39"/>
<dbReference type="PROSITE" id="PS50928">
    <property type="entry name" value="ABC_TM1"/>
    <property type="match status" value="1"/>
</dbReference>
<comment type="similarity">
    <text evidence="7">Belongs to the binding-protein-dependent transport system permease family.</text>
</comment>
<dbReference type="Proteomes" id="UP000318661">
    <property type="component" value="Unassembled WGS sequence"/>
</dbReference>
<keyword evidence="2 7" id="KW-0813">Transport</keyword>